<dbReference type="InterPro" id="IPR019476">
    <property type="entry name" value="T4SS_TraD_DNA-bd"/>
</dbReference>
<reference evidence="3 4" key="1">
    <citation type="journal article" date="2016" name="Nat. Commun.">
        <title>Thousands of microbial genomes shed light on interconnected biogeochemical processes in an aquifer system.</title>
        <authorList>
            <person name="Anantharaman K."/>
            <person name="Brown C.T."/>
            <person name="Hug L.A."/>
            <person name="Sharon I."/>
            <person name="Castelle C.J."/>
            <person name="Probst A.J."/>
            <person name="Thomas B.C."/>
            <person name="Singh A."/>
            <person name="Wilkins M.J."/>
            <person name="Karaoz U."/>
            <person name="Brodie E.L."/>
            <person name="Williams K.H."/>
            <person name="Hubbard S.S."/>
            <person name="Banfield J.F."/>
        </authorList>
    </citation>
    <scope>NUCLEOTIDE SEQUENCE [LARGE SCALE GENOMIC DNA]</scope>
</reference>
<protein>
    <recommendedName>
        <fullName evidence="2">Type IV secretion system coupling protein TraD DNA-binding domain-containing protein</fullName>
    </recommendedName>
</protein>
<dbReference type="CDD" id="cd01127">
    <property type="entry name" value="TrwB_TraG_TraD_VirD4"/>
    <property type="match status" value="1"/>
</dbReference>
<dbReference type="Proteomes" id="UP000176547">
    <property type="component" value="Unassembled WGS sequence"/>
</dbReference>
<dbReference type="AlphaFoldDB" id="A0A1F5NFA4"/>
<dbReference type="InterPro" id="IPR051162">
    <property type="entry name" value="T4SS_component"/>
</dbReference>
<proteinExistence type="predicted"/>
<name>A0A1F5NFA4_9BACT</name>
<dbReference type="Gene3D" id="3.40.50.300">
    <property type="entry name" value="P-loop containing nucleotide triphosphate hydrolases"/>
    <property type="match status" value="2"/>
</dbReference>
<accession>A0A1F5NFA4</accession>
<evidence type="ECO:0000256" key="1">
    <source>
        <dbReference type="SAM" id="MobiDB-lite"/>
    </source>
</evidence>
<dbReference type="Pfam" id="PF10412">
    <property type="entry name" value="TrwB_AAD_bind"/>
    <property type="match status" value="1"/>
</dbReference>
<feature type="compositionally biased region" description="Low complexity" evidence="1">
    <location>
        <begin position="464"/>
        <end position="475"/>
    </location>
</feature>
<dbReference type="PANTHER" id="PTHR30121">
    <property type="entry name" value="UNCHARACTERIZED PROTEIN YJGR-RELATED"/>
    <property type="match status" value="1"/>
</dbReference>
<dbReference type="EMBL" id="MFEG01000014">
    <property type="protein sequence ID" value="OGE76222.1"/>
    <property type="molecule type" value="Genomic_DNA"/>
</dbReference>
<sequence>MNTATEHINVFAKTNFRHKEVSFGIRKDDRRRHVYVIGKTGMGKTTMIENMIVQDILAGHGVAFVDPHGESVEKILNYIPTNRVNDVVYFNPADLDYPIAFNPLEAVDPKYKHLVASGLMGVFTKIWENVWSARMEYILNNTILALLDTPGNTMLGIARMLVDKKFRKKIVDNIRDPVVKSFWVDEFANYNDRFRNEAIAPIQNKVGQFLSSAMIRNIVGQTKSTIDLRDIMDNRKILLVNLAKGRIGEDSSALLGAMLITRLQLAAMSRVDILEEERKDFYLYVDEFQNFATESFATILSEARKYRLNLTIAHQYIEQLEEEVAAAVFGNVGTIIVFRVGATDAEALEPEFEPVFEMNDLVNLSKYHIYLKLMINGVASRPFSATTLPPLADKTGNAEKIIRVSRERFGRERASIEEKITRWMGQEYHAEAAKQDLSEEEEEGERGGVIFVGQSPPLPTAEKQQSPPAQAPQPAETGNAATPSPARPQAPKENPVWDKVAEEQRKKQEEAATKVAKTLRFDFGKKEQ</sequence>
<dbReference type="PANTHER" id="PTHR30121:SF11">
    <property type="entry name" value="AAA+ ATPASE DOMAIN-CONTAINING PROTEIN"/>
    <property type="match status" value="1"/>
</dbReference>
<evidence type="ECO:0000259" key="2">
    <source>
        <dbReference type="Pfam" id="PF10412"/>
    </source>
</evidence>
<comment type="caution">
    <text evidence="3">The sequence shown here is derived from an EMBL/GenBank/DDBJ whole genome shotgun (WGS) entry which is preliminary data.</text>
</comment>
<feature type="domain" description="Type IV secretion system coupling protein TraD DNA-binding" evidence="2">
    <location>
        <begin position="25"/>
        <end position="341"/>
    </location>
</feature>
<feature type="compositionally biased region" description="Basic and acidic residues" evidence="1">
    <location>
        <begin position="495"/>
        <end position="512"/>
    </location>
</feature>
<evidence type="ECO:0000313" key="3">
    <source>
        <dbReference type="EMBL" id="OGE76222.1"/>
    </source>
</evidence>
<evidence type="ECO:0000313" key="4">
    <source>
        <dbReference type="Proteomes" id="UP000176547"/>
    </source>
</evidence>
<dbReference type="InterPro" id="IPR027417">
    <property type="entry name" value="P-loop_NTPase"/>
</dbReference>
<gene>
    <name evidence="3" type="ORF">A3K06_00200</name>
</gene>
<feature type="region of interest" description="Disordered" evidence="1">
    <location>
        <begin position="431"/>
        <end position="512"/>
    </location>
</feature>
<dbReference type="SUPFAM" id="SSF52540">
    <property type="entry name" value="P-loop containing nucleoside triphosphate hydrolases"/>
    <property type="match status" value="1"/>
</dbReference>
<organism evidence="3 4">
    <name type="scientific">Candidatus Doudnabacteria bacterium RIFCSPHIGHO2_01_52_17</name>
    <dbReference type="NCBI Taxonomy" id="1817820"/>
    <lineage>
        <taxon>Bacteria</taxon>
        <taxon>Candidatus Doudnaibacteriota</taxon>
    </lineage>
</organism>